<keyword evidence="2" id="KW-1185">Reference proteome</keyword>
<dbReference type="Pfam" id="PF07070">
    <property type="entry name" value="Spo0M"/>
    <property type="match status" value="1"/>
</dbReference>
<name>A0A8J3C639_9ACTN</name>
<sequence length="261" mass="29366">MVFKRLMQAMGVGGPSVETVLDNPNCRPGGFLEGHVQVAGGDHATDIEYIAIGLITRVEVEAGDSEYVTDQEFHRQRLTGSFRLEAGARHDVAFRFDVPWETPVTEVFGQHLHGMTMGLTTELEVARAVDKSDLDAVAVHPLPAQELILEALQRLGFRFSRADVERGRVYGVEQQFPFYQEIEFYPPAAYASGINQLEVTFLPTPHKLQVVLEIDKRGGLFTEGHDAFGRFDVDYHTADQYDWAQQLDGWLRQSAQRRGLF</sequence>
<dbReference type="Proteomes" id="UP000656042">
    <property type="component" value="Unassembled WGS sequence"/>
</dbReference>
<evidence type="ECO:0000313" key="2">
    <source>
        <dbReference type="Proteomes" id="UP000656042"/>
    </source>
</evidence>
<organism evidence="1 2">
    <name type="scientific">Mangrovihabitans endophyticus</name>
    <dbReference type="NCBI Taxonomy" id="1751298"/>
    <lineage>
        <taxon>Bacteria</taxon>
        <taxon>Bacillati</taxon>
        <taxon>Actinomycetota</taxon>
        <taxon>Actinomycetes</taxon>
        <taxon>Micromonosporales</taxon>
        <taxon>Micromonosporaceae</taxon>
        <taxon>Mangrovihabitans</taxon>
    </lineage>
</organism>
<reference evidence="1" key="1">
    <citation type="journal article" date="2014" name="Int. J. Syst. Evol. Microbiol.">
        <title>Complete genome sequence of Corynebacterium casei LMG S-19264T (=DSM 44701T), isolated from a smear-ripened cheese.</title>
        <authorList>
            <consortium name="US DOE Joint Genome Institute (JGI-PGF)"/>
            <person name="Walter F."/>
            <person name="Albersmeier A."/>
            <person name="Kalinowski J."/>
            <person name="Ruckert C."/>
        </authorList>
    </citation>
    <scope>NUCLEOTIDE SEQUENCE</scope>
    <source>
        <strain evidence="1">CGMCC 4.7299</strain>
    </source>
</reference>
<accession>A0A8J3C639</accession>
<dbReference type="EMBL" id="BMMX01000043">
    <property type="protein sequence ID" value="GGL14147.1"/>
    <property type="molecule type" value="Genomic_DNA"/>
</dbReference>
<dbReference type="PANTHER" id="PTHR40053:SF1">
    <property type="entry name" value="SPORULATION-CONTROL PROTEIN SPO0M"/>
    <property type="match status" value="1"/>
</dbReference>
<comment type="caution">
    <text evidence="1">The sequence shown here is derived from an EMBL/GenBank/DDBJ whole genome shotgun (WGS) entry which is preliminary data.</text>
</comment>
<protein>
    <recommendedName>
        <fullName evidence="3">Sporulation-control protein</fullName>
    </recommendedName>
</protein>
<dbReference type="InterPro" id="IPR009776">
    <property type="entry name" value="Spore_0_M"/>
</dbReference>
<dbReference type="AlphaFoldDB" id="A0A8J3C639"/>
<dbReference type="PANTHER" id="PTHR40053">
    <property type="entry name" value="SPORULATION-CONTROL PROTEIN SPO0M"/>
    <property type="match status" value="1"/>
</dbReference>
<evidence type="ECO:0008006" key="3">
    <source>
        <dbReference type="Google" id="ProtNLM"/>
    </source>
</evidence>
<proteinExistence type="predicted"/>
<gene>
    <name evidence="1" type="ORF">GCM10012284_56170</name>
</gene>
<reference evidence="1" key="2">
    <citation type="submission" date="2020-09" db="EMBL/GenBank/DDBJ databases">
        <authorList>
            <person name="Sun Q."/>
            <person name="Zhou Y."/>
        </authorList>
    </citation>
    <scope>NUCLEOTIDE SEQUENCE</scope>
    <source>
        <strain evidence="1">CGMCC 4.7299</strain>
    </source>
</reference>
<evidence type="ECO:0000313" key="1">
    <source>
        <dbReference type="EMBL" id="GGL14147.1"/>
    </source>
</evidence>
<dbReference type="RefSeq" id="WP_189082332.1">
    <property type="nucleotide sequence ID" value="NZ_BMMX01000043.1"/>
</dbReference>